<gene>
    <name evidence="2" type="ORF">HYH03_005169</name>
</gene>
<dbReference type="AlphaFoldDB" id="A0A835YDE3"/>
<evidence type="ECO:0000256" key="1">
    <source>
        <dbReference type="SAM" id="Coils"/>
    </source>
</evidence>
<keyword evidence="1" id="KW-0175">Coiled coil</keyword>
<organism evidence="2 3">
    <name type="scientific">Edaphochlamys debaryana</name>
    <dbReference type="NCBI Taxonomy" id="47281"/>
    <lineage>
        <taxon>Eukaryota</taxon>
        <taxon>Viridiplantae</taxon>
        <taxon>Chlorophyta</taxon>
        <taxon>core chlorophytes</taxon>
        <taxon>Chlorophyceae</taxon>
        <taxon>CS clade</taxon>
        <taxon>Chlamydomonadales</taxon>
        <taxon>Chlamydomonadales incertae sedis</taxon>
        <taxon>Edaphochlamys</taxon>
    </lineage>
</organism>
<proteinExistence type="predicted"/>
<sequence length="116" mass="12735">MVSRVRVTNAIVNEVNADDRAALIVFANSLPASEFAAFDEGHPDDLIVSFLLAARAKAQAHELAVAQAQAQAQAHELALVQAQARERRRPYTTSWADEQRRWVLNVATVSKAKKVS</sequence>
<reference evidence="2" key="1">
    <citation type="journal article" date="2020" name="bioRxiv">
        <title>Comparative genomics of Chlamydomonas.</title>
        <authorList>
            <person name="Craig R.J."/>
            <person name="Hasan A.R."/>
            <person name="Ness R.W."/>
            <person name="Keightley P.D."/>
        </authorList>
    </citation>
    <scope>NUCLEOTIDE SEQUENCE</scope>
    <source>
        <strain evidence="2">CCAP 11/70</strain>
    </source>
</reference>
<keyword evidence="3" id="KW-1185">Reference proteome</keyword>
<comment type="caution">
    <text evidence="2">The sequence shown here is derived from an EMBL/GenBank/DDBJ whole genome shotgun (WGS) entry which is preliminary data.</text>
</comment>
<evidence type="ECO:0000313" key="3">
    <source>
        <dbReference type="Proteomes" id="UP000612055"/>
    </source>
</evidence>
<feature type="coiled-coil region" evidence="1">
    <location>
        <begin position="51"/>
        <end position="85"/>
    </location>
</feature>
<dbReference type="EMBL" id="JAEHOE010000017">
    <property type="protein sequence ID" value="KAG2496760.1"/>
    <property type="molecule type" value="Genomic_DNA"/>
</dbReference>
<name>A0A835YDE3_9CHLO</name>
<evidence type="ECO:0000313" key="2">
    <source>
        <dbReference type="EMBL" id="KAG2496760.1"/>
    </source>
</evidence>
<dbReference type="Proteomes" id="UP000612055">
    <property type="component" value="Unassembled WGS sequence"/>
</dbReference>
<accession>A0A835YDE3</accession>
<protein>
    <submittedName>
        <fullName evidence="2">Uncharacterized protein</fullName>
    </submittedName>
</protein>